<feature type="transmembrane region" description="Helical" evidence="9">
    <location>
        <begin position="141"/>
        <end position="166"/>
    </location>
</feature>
<comment type="similarity">
    <text evidence="2">Belongs to the RLP family.</text>
</comment>
<sequence length="401" mass="44821">MGLIGEFPRGIQNCTSLTSLNLSNNELYGTIPSDISKLIVYAVIVDLSSNLFSGAIPSDISNFSFLNSLKLENNKLEGLIPPEIRLLQRLKTFNVANNMLTGPVPNFVNATFPDESYANNPGLCGSPLELCVTERVVSRHILFACGFVTGWSLSTLLGVYLFFFGVKKMLLLINKRTKDLEEEFVSEITTLGILRHPNLVPLIGFCYERDKRLLVYKYMPNGNLHEWLHSTDDKARLLDFPLRVKIVVGVAKALAWLHDGGNFDPKLSNFWEATFVEPNDIGSNLSLSPMVEFLDFTTYKKDVYKFGVVLLEILTGKESYELSCSSLNLSSSSFASPLDVDKLLLGQGFDNMVMQLLELASNCMKFIPDQRPTMQQVYQIVAAIARVHDQTGDSEIQLHLD</sequence>
<keyword evidence="6 9" id="KW-1133">Transmembrane helix</keyword>
<evidence type="ECO:0000313" key="12">
    <source>
        <dbReference type="Proteomes" id="UP000011115"/>
    </source>
</evidence>
<evidence type="ECO:0000256" key="6">
    <source>
        <dbReference type="ARBA" id="ARBA00022989"/>
    </source>
</evidence>
<evidence type="ECO:0000313" key="11">
    <source>
        <dbReference type="EnsemblPlants" id="PGSC0003DMT400070657"/>
    </source>
</evidence>
<dbReference type="PANTHER" id="PTHR48007:SF4">
    <property type="entry name" value="LEUCINE-RICH REPEAT RECEPTOR-LIKE PROTEIN KINASE PXC1"/>
    <property type="match status" value="1"/>
</dbReference>
<dbReference type="Pfam" id="PF00560">
    <property type="entry name" value="LRR_1"/>
    <property type="match status" value="2"/>
</dbReference>
<dbReference type="PANTHER" id="PTHR48007">
    <property type="entry name" value="LEUCINE-RICH REPEAT RECEPTOR-LIKE PROTEIN KINASE PXC1"/>
    <property type="match status" value="1"/>
</dbReference>
<reference evidence="12" key="1">
    <citation type="journal article" date="2011" name="Nature">
        <title>Genome sequence and analysis of the tuber crop potato.</title>
        <authorList>
            <consortium name="The Potato Genome Sequencing Consortium"/>
        </authorList>
    </citation>
    <scope>NUCLEOTIDE SEQUENCE [LARGE SCALE GENOMIC DNA]</scope>
    <source>
        <strain evidence="12">cv. DM1-3 516 R44</strain>
    </source>
</reference>
<dbReference type="GO" id="GO:0016020">
    <property type="term" value="C:membrane"/>
    <property type="evidence" value="ECO:0007669"/>
    <property type="project" value="UniProtKB-SubCell"/>
</dbReference>
<dbReference type="OMA" id="LVEWIAH"/>
<dbReference type="GO" id="GO:0004672">
    <property type="term" value="F:protein kinase activity"/>
    <property type="evidence" value="ECO:0007669"/>
    <property type="project" value="InterPro"/>
</dbReference>
<keyword evidence="3" id="KW-0433">Leucine-rich repeat</keyword>
<dbReference type="Gene3D" id="3.80.10.10">
    <property type="entry name" value="Ribonuclease Inhibitor"/>
    <property type="match status" value="2"/>
</dbReference>
<dbReference type="InterPro" id="IPR032675">
    <property type="entry name" value="LRR_dom_sf"/>
</dbReference>
<evidence type="ECO:0000256" key="1">
    <source>
        <dbReference type="ARBA" id="ARBA00004167"/>
    </source>
</evidence>
<accession>M1CMI0</accession>
<dbReference type="InParanoid" id="M1CMI0"/>
<dbReference type="Gene3D" id="3.30.200.20">
    <property type="entry name" value="Phosphorylase Kinase, domain 1"/>
    <property type="match status" value="1"/>
</dbReference>
<feature type="domain" description="Protein kinase" evidence="10">
    <location>
        <begin position="93"/>
        <end position="384"/>
    </location>
</feature>
<protein>
    <submittedName>
        <fullName evidence="11">Serine-threonine protein kinase, plant-type</fullName>
    </submittedName>
</protein>
<evidence type="ECO:0000256" key="5">
    <source>
        <dbReference type="ARBA" id="ARBA00022737"/>
    </source>
</evidence>
<evidence type="ECO:0000259" key="10">
    <source>
        <dbReference type="PROSITE" id="PS50011"/>
    </source>
</evidence>
<keyword evidence="4 9" id="KW-0812">Transmembrane</keyword>
<reference evidence="11" key="2">
    <citation type="submission" date="2015-06" db="UniProtKB">
        <authorList>
            <consortium name="EnsemblPlants"/>
        </authorList>
    </citation>
    <scope>IDENTIFICATION</scope>
    <source>
        <strain evidence="11">DM1-3 516 R44</strain>
    </source>
</reference>
<dbReference type="Gramene" id="PGSC0003DMT400070657">
    <property type="protein sequence ID" value="PGSC0003DMT400070657"/>
    <property type="gene ID" value="PGSC0003DMG400027467"/>
</dbReference>
<dbReference type="Pfam" id="PF07714">
    <property type="entry name" value="PK_Tyr_Ser-Thr"/>
    <property type="match status" value="2"/>
</dbReference>
<dbReference type="InterPro" id="IPR001611">
    <property type="entry name" value="Leu-rich_rpt"/>
</dbReference>
<organism evidence="11 12">
    <name type="scientific">Solanum tuberosum</name>
    <name type="common">Potato</name>
    <dbReference type="NCBI Taxonomy" id="4113"/>
    <lineage>
        <taxon>Eukaryota</taxon>
        <taxon>Viridiplantae</taxon>
        <taxon>Streptophyta</taxon>
        <taxon>Embryophyta</taxon>
        <taxon>Tracheophyta</taxon>
        <taxon>Spermatophyta</taxon>
        <taxon>Magnoliopsida</taxon>
        <taxon>eudicotyledons</taxon>
        <taxon>Gunneridae</taxon>
        <taxon>Pentapetalae</taxon>
        <taxon>asterids</taxon>
        <taxon>lamiids</taxon>
        <taxon>Solanales</taxon>
        <taxon>Solanaceae</taxon>
        <taxon>Solanoideae</taxon>
        <taxon>Solaneae</taxon>
        <taxon>Solanum</taxon>
    </lineage>
</organism>
<proteinExistence type="inferred from homology"/>
<dbReference type="PaxDb" id="4113-PGSC0003DMT400070657"/>
<dbReference type="Gene3D" id="1.10.510.10">
    <property type="entry name" value="Transferase(Phosphotransferase) domain 1"/>
    <property type="match status" value="1"/>
</dbReference>
<name>M1CMI0_SOLTU</name>
<dbReference type="InterPro" id="IPR046959">
    <property type="entry name" value="PRK1-6/SRF4-like"/>
</dbReference>
<dbReference type="GO" id="GO:0005524">
    <property type="term" value="F:ATP binding"/>
    <property type="evidence" value="ECO:0007669"/>
    <property type="project" value="InterPro"/>
</dbReference>
<dbReference type="AlphaFoldDB" id="M1CMI0"/>
<dbReference type="InterPro" id="IPR001245">
    <property type="entry name" value="Ser-Thr/Tyr_kinase_cat_dom"/>
</dbReference>
<dbReference type="EnsemblPlants" id="PGSC0003DMT400070657">
    <property type="protein sequence ID" value="PGSC0003DMT400070657"/>
    <property type="gene ID" value="PGSC0003DMG400027467"/>
</dbReference>
<keyword evidence="8" id="KW-0325">Glycoprotein</keyword>
<dbReference type="SUPFAM" id="SSF52058">
    <property type="entry name" value="L domain-like"/>
    <property type="match status" value="1"/>
</dbReference>
<keyword evidence="5" id="KW-0677">Repeat</keyword>
<evidence type="ECO:0000256" key="3">
    <source>
        <dbReference type="ARBA" id="ARBA00022614"/>
    </source>
</evidence>
<dbReference type="HOGENOM" id="CLU_000288_92_6_1"/>
<comment type="subcellular location">
    <subcellularLocation>
        <location evidence="1">Membrane</location>
        <topology evidence="1">Single-pass membrane protein</topology>
    </subcellularLocation>
</comment>
<dbReference type="InterPro" id="IPR011009">
    <property type="entry name" value="Kinase-like_dom_sf"/>
</dbReference>
<dbReference type="SUPFAM" id="SSF56112">
    <property type="entry name" value="Protein kinase-like (PK-like)"/>
    <property type="match status" value="1"/>
</dbReference>
<evidence type="ECO:0000256" key="7">
    <source>
        <dbReference type="ARBA" id="ARBA00023136"/>
    </source>
</evidence>
<dbReference type="PROSITE" id="PS50011">
    <property type="entry name" value="PROTEIN_KINASE_DOM"/>
    <property type="match status" value="1"/>
</dbReference>
<evidence type="ECO:0000256" key="2">
    <source>
        <dbReference type="ARBA" id="ARBA00009592"/>
    </source>
</evidence>
<dbReference type="Proteomes" id="UP000011115">
    <property type="component" value="Unassembled WGS sequence"/>
</dbReference>
<dbReference type="STRING" id="4113.M1CMI0"/>
<evidence type="ECO:0000256" key="8">
    <source>
        <dbReference type="ARBA" id="ARBA00023180"/>
    </source>
</evidence>
<evidence type="ECO:0000256" key="4">
    <source>
        <dbReference type="ARBA" id="ARBA00022692"/>
    </source>
</evidence>
<keyword evidence="12" id="KW-1185">Reference proteome</keyword>
<dbReference type="FunFam" id="3.80.10.10:FF:000111">
    <property type="entry name" value="LRR receptor-like serine/threonine-protein kinase ERECTA"/>
    <property type="match status" value="1"/>
</dbReference>
<evidence type="ECO:0000256" key="9">
    <source>
        <dbReference type="SAM" id="Phobius"/>
    </source>
</evidence>
<keyword evidence="7 9" id="KW-0472">Membrane</keyword>
<dbReference type="InterPro" id="IPR000719">
    <property type="entry name" value="Prot_kinase_dom"/>
</dbReference>